<protein>
    <recommendedName>
        <fullName evidence="15">Ig-like domain-containing protein</fullName>
    </recommendedName>
</protein>
<dbReference type="InterPro" id="IPR007110">
    <property type="entry name" value="Ig-like_dom"/>
</dbReference>
<dbReference type="SUPFAM" id="SSF48726">
    <property type="entry name" value="Immunoglobulin"/>
    <property type="match status" value="2"/>
</dbReference>
<dbReference type="InterPro" id="IPR013783">
    <property type="entry name" value="Ig-like_fold"/>
</dbReference>
<evidence type="ECO:0000256" key="5">
    <source>
        <dbReference type="ARBA" id="ARBA00022737"/>
    </source>
</evidence>
<dbReference type="SMART" id="SM00409">
    <property type="entry name" value="IG"/>
    <property type="match status" value="2"/>
</dbReference>
<evidence type="ECO:0000256" key="2">
    <source>
        <dbReference type="ARBA" id="ARBA00007810"/>
    </source>
</evidence>
<feature type="signal peptide" evidence="14">
    <location>
        <begin position="1"/>
        <end position="29"/>
    </location>
</feature>
<dbReference type="Pfam" id="PF13927">
    <property type="entry name" value="Ig_3"/>
    <property type="match status" value="1"/>
</dbReference>
<dbReference type="GO" id="GO:0005912">
    <property type="term" value="C:adherens junction"/>
    <property type="evidence" value="ECO:0007669"/>
    <property type="project" value="TreeGrafter"/>
</dbReference>
<keyword evidence="11" id="KW-0175">Coiled coil</keyword>
<evidence type="ECO:0000256" key="4">
    <source>
        <dbReference type="ARBA" id="ARBA00022729"/>
    </source>
</evidence>
<dbReference type="Pfam" id="PF07686">
    <property type="entry name" value="V-set"/>
    <property type="match status" value="1"/>
</dbReference>
<keyword evidence="4 14" id="KW-0732">Signal</keyword>
<dbReference type="GeneID" id="108440122"/>
<feature type="coiled-coil region" evidence="11">
    <location>
        <begin position="363"/>
        <end position="390"/>
    </location>
</feature>
<dbReference type="InterPro" id="IPR051427">
    <property type="entry name" value="Nectin/Nectin-like"/>
</dbReference>
<keyword evidence="9" id="KW-1015">Disulfide bond</keyword>
<accession>A0A3B4E784</accession>
<name>A0A3B4E784_PYGNA</name>
<evidence type="ECO:0000256" key="10">
    <source>
        <dbReference type="ARBA" id="ARBA00023180"/>
    </source>
</evidence>
<dbReference type="PROSITE" id="PS50835">
    <property type="entry name" value="IG_LIKE"/>
    <property type="match status" value="2"/>
</dbReference>
<dbReference type="GO" id="GO:0007157">
    <property type="term" value="P:heterophilic cell-cell adhesion via plasma membrane cell adhesion molecules"/>
    <property type="evidence" value="ECO:0007669"/>
    <property type="project" value="TreeGrafter"/>
</dbReference>
<dbReference type="InterPro" id="IPR003599">
    <property type="entry name" value="Ig_sub"/>
</dbReference>
<dbReference type="InterPro" id="IPR013106">
    <property type="entry name" value="Ig_V-set"/>
</dbReference>
<dbReference type="InterPro" id="IPR013162">
    <property type="entry name" value="CD80_C2-set"/>
</dbReference>
<dbReference type="STRING" id="42514.ENSPNAP00000031109"/>
<organism evidence="16 17">
    <name type="scientific">Pygocentrus nattereri</name>
    <name type="common">Red-bellied piranha</name>
    <dbReference type="NCBI Taxonomy" id="42514"/>
    <lineage>
        <taxon>Eukaryota</taxon>
        <taxon>Metazoa</taxon>
        <taxon>Chordata</taxon>
        <taxon>Craniata</taxon>
        <taxon>Vertebrata</taxon>
        <taxon>Euteleostomi</taxon>
        <taxon>Actinopterygii</taxon>
        <taxon>Neopterygii</taxon>
        <taxon>Teleostei</taxon>
        <taxon>Ostariophysi</taxon>
        <taxon>Characiformes</taxon>
        <taxon>Characoidei</taxon>
        <taxon>Pygocentrus</taxon>
    </lineage>
</organism>
<keyword evidence="17" id="KW-1185">Reference proteome</keyword>
<dbReference type="GeneTree" id="ENSGT00940000157535"/>
<proteinExistence type="inferred from homology"/>
<feature type="domain" description="Ig-like" evidence="15">
    <location>
        <begin position="240"/>
        <end position="327"/>
    </location>
</feature>
<keyword evidence="5" id="KW-0677">Repeat</keyword>
<keyword evidence="7 13" id="KW-1133">Transmembrane helix</keyword>
<evidence type="ECO:0000256" key="9">
    <source>
        <dbReference type="ARBA" id="ARBA00023157"/>
    </source>
</evidence>
<dbReference type="GO" id="GO:0016020">
    <property type="term" value="C:membrane"/>
    <property type="evidence" value="ECO:0007669"/>
    <property type="project" value="UniProtKB-SubCell"/>
</dbReference>
<feature type="transmembrane region" description="Helical" evidence="13">
    <location>
        <begin position="339"/>
        <end position="362"/>
    </location>
</feature>
<dbReference type="CTD" id="560512"/>
<dbReference type="AlphaFoldDB" id="A0A3B4E784"/>
<evidence type="ECO:0000256" key="14">
    <source>
        <dbReference type="SAM" id="SignalP"/>
    </source>
</evidence>
<reference evidence="16" key="2">
    <citation type="submission" date="2025-08" db="UniProtKB">
        <authorList>
            <consortium name="Ensembl"/>
        </authorList>
    </citation>
    <scope>IDENTIFICATION</scope>
</reference>
<evidence type="ECO:0000259" key="15">
    <source>
        <dbReference type="PROSITE" id="PS50835"/>
    </source>
</evidence>
<evidence type="ECO:0000256" key="7">
    <source>
        <dbReference type="ARBA" id="ARBA00022989"/>
    </source>
</evidence>
<comment type="similarity">
    <text evidence="2">Belongs to the nectin family.</text>
</comment>
<dbReference type="Ensembl" id="ENSPNAT00000019787.2">
    <property type="protein sequence ID" value="ENSPNAP00000031109.1"/>
    <property type="gene ID" value="ENSPNAG00000018302.2"/>
</dbReference>
<feature type="domain" description="Ig-like" evidence="15">
    <location>
        <begin position="35"/>
        <end position="142"/>
    </location>
</feature>
<feature type="compositionally biased region" description="Low complexity" evidence="12">
    <location>
        <begin position="533"/>
        <end position="543"/>
    </location>
</feature>
<evidence type="ECO:0000256" key="3">
    <source>
        <dbReference type="ARBA" id="ARBA00022692"/>
    </source>
</evidence>
<reference evidence="16" key="3">
    <citation type="submission" date="2025-09" db="UniProtKB">
        <authorList>
            <consortium name="Ensembl"/>
        </authorList>
    </citation>
    <scope>IDENTIFICATION</scope>
</reference>
<feature type="region of interest" description="Disordered" evidence="12">
    <location>
        <begin position="513"/>
        <end position="579"/>
    </location>
</feature>
<feature type="chain" id="PRO_5017402891" description="Ig-like domain-containing protein" evidence="14">
    <location>
        <begin position="30"/>
        <end position="650"/>
    </location>
</feature>
<evidence type="ECO:0000256" key="6">
    <source>
        <dbReference type="ARBA" id="ARBA00022889"/>
    </source>
</evidence>
<dbReference type="OrthoDB" id="8872282at2759"/>
<keyword evidence="10" id="KW-0325">Glycoprotein</keyword>
<evidence type="ECO:0000256" key="12">
    <source>
        <dbReference type="SAM" id="MobiDB-lite"/>
    </source>
</evidence>
<dbReference type="OMA" id="HFEHTNG"/>
<feature type="compositionally biased region" description="Acidic residues" evidence="12">
    <location>
        <begin position="564"/>
        <end position="578"/>
    </location>
</feature>
<evidence type="ECO:0000256" key="1">
    <source>
        <dbReference type="ARBA" id="ARBA00004167"/>
    </source>
</evidence>
<dbReference type="InterPro" id="IPR036179">
    <property type="entry name" value="Ig-like_dom_sf"/>
</dbReference>
<keyword evidence="3 13" id="KW-0812">Transmembrane</keyword>
<evidence type="ECO:0000313" key="17">
    <source>
        <dbReference type="Proteomes" id="UP001501920"/>
    </source>
</evidence>
<dbReference type="RefSeq" id="XP_017574345.1">
    <property type="nucleotide sequence ID" value="XM_017718856.2"/>
</dbReference>
<evidence type="ECO:0000313" key="16">
    <source>
        <dbReference type="Ensembl" id="ENSPNAP00000031109.1"/>
    </source>
</evidence>
<dbReference type="PANTHER" id="PTHR23277">
    <property type="entry name" value="NECTIN-RELATED"/>
    <property type="match status" value="1"/>
</dbReference>
<comment type="subcellular location">
    <subcellularLocation>
        <location evidence="1">Membrane</location>
        <topology evidence="1">Single-pass membrane protein</topology>
    </subcellularLocation>
</comment>
<evidence type="ECO:0000256" key="13">
    <source>
        <dbReference type="SAM" id="Phobius"/>
    </source>
</evidence>
<sequence>MKIQAPRMTPAFICSRILLVCHSLVCVHGGMFVEPSSPAVFSVAEGETRLPCQFKPSEESVVQVIWTKEKPDGTKEQIITAHHTEGQLESRDYAGRVRFEGTNPMANSALIIMNTKLADEGKYTCTISAFPTGSSDTQLSLTVWTQPISTLDTFILVEGQSFRQAATCRSMAKPQPGLSWDTDLPGQSQNRSLENGVSFIKFSLHPLRYMNGRKMDCLVWHPTLKSPRRYRSQVVVHYPPEAAIKGYDDNWYVGLEDVKLECDGEGNPKPDNFTWNRNDGGLPDGVTTEKGLLKFNRPLTLTDTGEYECVATNLVGSGRSHLKITVTELRQKKTSFDSLLLIIIGAVAVMVVIILVAVVLTVNRHYKRKNKQLTMELNEKKVEISTLSRQASIRRVGSINTEKYQMDEALPLRGEGTIRTSLSSLDHPRSRDSHSTLGGAVDMLGRPVIYNTSRRGRERMMEREREGDFTRLKVESFVKNSNLSLVHSESHFLPPLQPSPYLQHQTAEGIRSRNGSAILPAEGRPQSGGGSRTGSRMSSRNGSVVGKREHQSPPLSTSNYPMLTDEEEGDLGPVDEDSGVLGVPKEVDGLDNGGSETTSSQISEAMSNHFEHSNGILWPKSKPNSILLAPETTRLLPAHNGIIHHQPQIV</sequence>
<dbReference type="GO" id="GO:0007156">
    <property type="term" value="P:homophilic cell adhesion via plasma membrane adhesion molecules"/>
    <property type="evidence" value="ECO:0007669"/>
    <property type="project" value="TreeGrafter"/>
</dbReference>
<dbReference type="Gene3D" id="2.60.40.10">
    <property type="entry name" value="Immunoglobulins"/>
    <property type="match status" value="3"/>
</dbReference>
<keyword evidence="6" id="KW-0130">Cell adhesion</keyword>
<evidence type="ECO:0000256" key="8">
    <source>
        <dbReference type="ARBA" id="ARBA00023136"/>
    </source>
</evidence>
<dbReference type="Pfam" id="PF08205">
    <property type="entry name" value="C2-set_2"/>
    <property type="match status" value="1"/>
</dbReference>
<dbReference type="Proteomes" id="UP001501920">
    <property type="component" value="Chromosome 2"/>
</dbReference>
<keyword evidence="8 13" id="KW-0472">Membrane</keyword>
<reference evidence="16 17" key="1">
    <citation type="submission" date="2020-10" db="EMBL/GenBank/DDBJ databases">
        <title>Pygocentrus nattereri (red-bellied piranha) genome, fPygNat1, primary haplotype.</title>
        <authorList>
            <person name="Myers G."/>
            <person name="Meyer A."/>
            <person name="Karagic N."/>
            <person name="Pippel M."/>
            <person name="Winkler S."/>
            <person name="Tracey A."/>
            <person name="Wood J."/>
            <person name="Formenti G."/>
            <person name="Howe K."/>
            <person name="Fedrigo O."/>
            <person name="Jarvis E.D."/>
        </authorList>
    </citation>
    <scope>NUCLEOTIDE SEQUENCE [LARGE SCALE GENOMIC DNA]</scope>
</reference>
<evidence type="ECO:0000256" key="11">
    <source>
        <dbReference type="SAM" id="Coils"/>
    </source>
</evidence>
<dbReference type="PANTHER" id="PTHR23277:SF11">
    <property type="entry name" value="NECTIN-4"/>
    <property type="match status" value="1"/>
</dbReference>